<comment type="caution">
    <text evidence="1">The sequence shown here is derived from an EMBL/GenBank/DDBJ whole genome shotgun (WGS) entry which is preliminary data.</text>
</comment>
<dbReference type="Proteomes" id="UP000051295">
    <property type="component" value="Unassembled WGS sequence"/>
</dbReference>
<protein>
    <submittedName>
        <fullName evidence="1">Uncharacterized protein</fullName>
    </submittedName>
</protein>
<organism evidence="1 2">
    <name type="scientific">Roseovarius atlanticus</name>
    <dbReference type="NCBI Taxonomy" id="1641875"/>
    <lineage>
        <taxon>Bacteria</taxon>
        <taxon>Pseudomonadati</taxon>
        <taxon>Pseudomonadota</taxon>
        <taxon>Alphaproteobacteria</taxon>
        <taxon>Rhodobacterales</taxon>
        <taxon>Roseobacteraceae</taxon>
        <taxon>Roseovarius</taxon>
    </lineage>
</organism>
<dbReference type="OrthoDB" id="556502at2"/>
<dbReference type="SUPFAM" id="SSF52540">
    <property type="entry name" value="P-loop containing nucleoside triphosphate hydrolases"/>
    <property type="match status" value="1"/>
</dbReference>
<keyword evidence="2" id="KW-1185">Reference proteome</keyword>
<reference evidence="1 2" key="1">
    <citation type="submission" date="2015-04" db="EMBL/GenBank/DDBJ databases">
        <title>The draft genome sequence of Roseovarius sp.R12b.</title>
        <authorList>
            <person name="Li G."/>
            <person name="Lai Q."/>
            <person name="Shao Z."/>
            <person name="Yan P."/>
        </authorList>
    </citation>
    <scope>NUCLEOTIDE SEQUENCE [LARGE SCALE GENOMIC DNA]</scope>
    <source>
        <strain evidence="1 2">R12B</strain>
    </source>
</reference>
<dbReference type="STRING" id="1641875.XM53_00975"/>
<gene>
    <name evidence="1" type="ORF">XM53_00975</name>
</gene>
<sequence>MAIFDIEKDDLLRLSDERLEELIARLAESEVAAHGHSPASVSWSGSIKAPDEGIDIHVEVDASELETGFLSRPNTVLQSKKDSMPKSAIAAEMLKDGELNPTIANQAQIGGSYIIVSLADDCSPPMKKDRLEAMRAALANDPIKDNIHLDFFDRSKLVQWVRQHPSVLLWLKGKLGQGYSGWQPYGAWSNPPQGVTDTLISAPGVTVHVPTERGQELSIEDAIEPMRRLIRTSNKAIRITGLSGVGKTRIVQALFDEAVGDDPLDRTIAVYVDTGQDPDPSASAMLDRLIAERRRAVMILDNCPSDLHSVLAGKVSAASGDVSLITVEYDIRDDKPQTTEVIHIEANGPEVAEELLIRRFPEIGQGNARRVAEFADGNSRVALAIAERVEQGEGLAQLSDAELFDRLFQQRKGDDGDLREQAETLSLVYSFSVSNPEVGQNELEVLGSISGHSKAQLFKASKKLADRHVVQKRAHWRAILPHAVANRLASSALEGIPVETLRSTFETPGNSRLLMSFAHRLGLIHDHPVAIEIVEAWLQPDGLLGRISDLDENGSRILDYIGPVAPDALLDRIEAELTSPDFQGMDPKHNPRRTTILNLLKSLAYEAYAFDRCMALLIRVADHEDENNNYDAVRDKISGFFQPYLSGTHASLEQRHAVVERCLSFEDAGRRSLGLKLLSTALDGPPWTGFGLNEFGARPRDYGYRPNHDQLVEWRTAFINLAVRLANADDEDIKSGARRVLANEFRGLWHQEAMRDRLVEAARAINDYEPWGAGWKAVRSIIYFDHTREKGKADPEPLPQHLADLDRDLEPRDLIAKINTYVLGKGHDHWALDDEFDDSSEDKYRAAEDRLAAKATDLGENFAASDHRLDELGADLFSNDWMPYRKAFGIGLAKGAHNYREGWQGLLEHLATSSGSNHDFAVIGGFIEEVAAKNNGLSKELLDECAEHPQLQKVLVGLHPWNEFTEADLDRCVALLDHEETRTWMFGPILWRDNYAHLPSERLVGLAQRLLAKADGDDTLLEALTMKLHGEAPADDTLGPELRKLGLKAATKSLLADHSDPGGSKDYRMENVINAALSFDGNDAEKNEWLDTIFSVVDERYGYIHSFEKAIETTAGLMPMTFLNRVFQGTEDEQNRRTFFIRHGGIRRCPLSKIVVADLIEWCQQWNEPDVWGLVASGIKLWEKGDSQRDGSSITSSAVEFLEAAPEPEPVLHAYADRVTPSSWSGSRADVMQPRADAIAELIQHEREEIAQAAKSVSDRLAMEIERERVRDRQRDEEREQRFE</sequence>
<proteinExistence type="predicted"/>
<name>A0A0T5NZN7_9RHOB</name>
<dbReference type="InterPro" id="IPR027417">
    <property type="entry name" value="P-loop_NTPase"/>
</dbReference>
<dbReference type="PATRIC" id="fig|1641875.4.peg.1283"/>
<evidence type="ECO:0000313" key="1">
    <source>
        <dbReference type="EMBL" id="KRS14337.1"/>
    </source>
</evidence>
<evidence type="ECO:0000313" key="2">
    <source>
        <dbReference type="Proteomes" id="UP000051295"/>
    </source>
</evidence>
<dbReference type="RefSeq" id="WP_057790274.1">
    <property type="nucleotide sequence ID" value="NZ_LAXJ01000002.1"/>
</dbReference>
<accession>A0A0T5NZN7</accession>
<dbReference type="EMBL" id="LAXJ01000002">
    <property type="protein sequence ID" value="KRS14337.1"/>
    <property type="molecule type" value="Genomic_DNA"/>
</dbReference>